<feature type="domain" description="Carrier" evidence="7">
    <location>
        <begin position="2298"/>
        <end position="2381"/>
    </location>
</feature>
<keyword evidence="5" id="KW-0511">Multifunctional enzyme</keyword>
<dbReference type="InterPro" id="IPR049552">
    <property type="entry name" value="PKS_DH_N"/>
</dbReference>
<dbReference type="InterPro" id="IPR016039">
    <property type="entry name" value="Thiolase-like"/>
</dbReference>
<dbReference type="InterPro" id="IPR056501">
    <property type="entry name" value="NAD-bd_HRPKS_sdrA"/>
</dbReference>
<dbReference type="SUPFAM" id="SSF50129">
    <property type="entry name" value="GroES-like"/>
    <property type="match status" value="1"/>
</dbReference>
<evidence type="ECO:0000259" key="9">
    <source>
        <dbReference type="PROSITE" id="PS52019"/>
    </source>
</evidence>
<dbReference type="InterPro" id="IPR020843">
    <property type="entry name" value="ER"/>
</dbReference>
<dbReference type="CDD" id="cd00833">
    <property type="entry name" value="PKS"/>
    <property type="match status" value="1"/>
</dbReference>
<dbReference type="Pfam" id="PF21089">
    <property type="entry name" value="PKS_DH_N"/>
    <property type="match status" value="1"/>
</dbReference>
<accession>A0A166Z6C5</accession>
<dbReference type="GO" id="GO:0030639">
    <property type="term" value="P:polyketide biosynthetic process"/>
    <property type="evidence" value="ECO:0007669"/>
    <property type="project" value="UniProtKB-ARBA"/>
</dbReference>
<dbReference type="Pfam" id="PF02801">
    <property type="entry name" value="Ketoacyl-synt_C"/>
    <property type="match status" value="1"/>
</dbReference>
<proteinExistence type="predicted"/>
<dbReference type="Pfam" id="PF08659">
    <property type="entry name" value="KR"/>
    <property type="match status" value="1"/>
</dbReference>
<dbReference type="InterPro" id="IPR001227">
    <property type="entry name" value="Ac_transferase_dom_sf"/>
</dbReference>
<dbReference type="InterPro" id="IPR013968">
    <property type="entry name" value="PKS_KR"/>
</dbReference>
<dbReference type="InterPro" id="IPR050091">
    <property type="entry name" value="PKS_NRPS_Biosynth_Enz"/>
</dbReference>
<dbReference type="SMART" id="SM00823">
    <property type="entry name" value="PKS_PP"/>
    <property type="match status" value="1"/>
</dbReference>
<dbReference type="Proteomes" id="UP000076552">
    <property type="component" value="Unassembled WGS sequence"/>
</dbReference>
<dbReference type="PROSITE" id="PS50075">
    <property type="entry name" value="CARRIER"/>
    <property type="match status" value="1"/>
</dbReference>
<evidence type="ECO:0000259" key="7">
    <source>
        <dbReference type="PROSITE" id="PS50075"/>
    </source>
</evidence>
<evidence type="ECO:0000313" key="10">
    <source>
        <dbReference type="EMBL" id="KZL78496.1"/>
    </source>
</evidence>
<dbReference type="InterPro" id="IPR016036">
    <property type="entry name" value="Malonyl_transacylase_ACP-bd"/>
</dbReference>
<dbReference type="GO" id="GO:0031177">
    <property type="term" value="F:phosphopantetheine binding"/>
    <property type="evidence" value="ECO:0007669"/>
    <property type="project" value="InterPro"/>
</dbReference>
<dbReference type="InterPro" id="IPR014043">
    <property type="entry name" value="Acyl_transferase_dom"/>
</dbReference>
<dbReference type="InterPro" id="IPR014030">
    <property type="entry name" value="Ketoacyl_synth_N"/>
</dbReference>
<dbReference type="SUPFAM" id="SSF55048">
    <property type="entry name" value="Probable ACP-binding domain of malonyl-CoA ACP transacylase"/>
    <property type="match status" value="1"/>
</dbReference>
<dbReference type="InterPro" id="IPR049551">
    <property type="entry name" value="PKS_DH_C"/>
</dbReference>
<dbReference type="InterPro" id="IPR020841">
    <property type="entry name" value="PKS_Beta-ketoAc_synthase_dom"/>
</dbReference>
<dbReference type="Pfam" id="PF00109">
    <property type="entry name" value="ketoacyl-synt"/>
    <property type="match status" value="1"/>
</dbReference>
<dbReference type="GO" id="GO:0006633">
    <property type="term" value="P:fatty acid biosynthetic process"/>
    <property type="evidence" value="ECO:0007669"/>
    <property type="project" value="InterPro"/>
</dbReference>
<evidence type="ECO:0000256" key="2">
    <source>
        <dbReference type="ARBA" id="ARBA00022553"/>
    </source>
</evidence>
<dbReference type="InterPro" id="IPR049900">
    <property type="entry name" value="PKS_mFAS_DH"/>
</dbReference>
<dbReference type="PANTHER" id="PTHR43775">
    <property type="entry name" value="FATTY ACID SYNTHASE"/>
    <property type="match status" value="1"/>
</dbReference>
<dbReference type="InterPro" id="IPR014031">
    <property type="entry name" value="Ketoacyl_synth_C"/>
</dbReference>
<evidence type="ECO:0000256" key="5">
    <source>
        <dbReference type="ARBA" id="ARBA00023268"/>
    </source>
</evidence>
<dbReference type="SUPFAM" id="SSF47336">
    <property type="entry name" value="ACP-like"/>
    <property type="match status" value="1"/>
</dbReference>
<dbReference type="GO" id="GO:0004312">
    <property type="term" value="F:fatty acid synthase activity"/>
    <property type="evidence" value="ECO:0007669"/>
    <property type="project" value="TreeGrafter"/>
</dbReference>
<dbReference type="InterPro" id="IPR018201">
    <property type="entry name" value="Ketoacyl_synth_AS"/>
</dbReference>
<dbReference type="Gene3D" id="1.10.1200.10">
    <property type="entry name" value="ACP-like"/>
    <property type="match status" value="1"/>
</dbReference>
<feature type="region of interest" description="C-terminal hotdog fold" evidence="6">
    <location>
        <begin position="1084"/>
        <end position="1241"/>
    </location>
</feature>
<dbReference type="SUPFAM" id="SSF51735">
    <property type="entry name" value="NAD(P)-binding Rossmann-fold domains"/>
    <property type="match status" value="2"/>
</dbReference>
<dbReference type="PANTHER" id="PTHR43775:SF29">
    <property type="entry name" value="ASPERFURANONE POLYKETIDE SYNTHASE AFOG-RELATED"/>
    <property type="match status" value="1"/>
</dbReference>
<dbReference type="InterPro" id="IPR032821">
    <property type="entry name" value="PKS_assoc"/>
</dbReference>
<dbReference type="GO" id="GO:0016491">
    <property type="term" value="F:oxidoreductase activity"/>
    <property type="evidence" value="ECO:0007669"/>
    <property type="project" value="UniProtKB-KW"/>
</dbReference>
<dbReference type="PROSITE" id="PS52019">
    <property type="entry name" value="PKS_MFAS_DH"/>
    <property type="match status" value="1"/>
</dbReference>
<reference evidence="10 11" key="1">
    <citation type="submission" date="2015-06" db="EMBL/GenBank/DDBJ databases">
        <title>Survival trade-offs in plant roots during colonization by closely related pathogenic and mutualistic fungi.</title>
        <authorList>
            <person name="Hacquard S."/>
            <person name="Kracher B."/>
            <person name="Hiruma K."/>
            <person name="Weinman A."/>
            <person name="Muench P."/>
            <person name="Garrido Oter R."/>
            <person name="Ver Loren van Themaat E."/>
            <person name="Dallerey J.-F."/>
            <person name="Damm U."/>
            <person name="Henrissat B."/>
            <person name="Lespinet O."/>
            <person name="Thon M."/>
            <person name="Kemen E."/>
            <person name="McHardy A.C."/>
            <person name="Schulze-Lefert P."/>
            <person name="O'Connell R.J."/>
        </authorList>
    </citation>
    <scope>NUCLEOTIDE SEQUENCE [LARGE SCALE GENOMIC DNA]</scope>
    <source>
        <strain evidence="10 11">0861</strain>
    </source>
</reference>
<protein>
    <submittedName>
        <fullName evidence="10">PKSN polyketide synthase for alternapyrone biosynthesis (Beta-ketoacyl synthase)</fullName>
    </submittedName>
</protein>
<gene>
    <name evidence="10" type="ORF">CT0861_05488</name>
</gene>
<dbReference type="InterPro" id="IPR020807">
    <property type="entry name" value="PKS_DH"/>
</dbReference>
<keyword evidence="2" id="KW-0597">Phosphoprotein</keyword>
<evidence type="ECO:0000256" key="1">
    <source>
        <dbReference type="ARBA" id="ARBA00022450"/>
    </source>
</evidence>
<comment type="caution">
    <text evidence="10">The sequence shown here is derived from an EMBL/GenBank/DDBJ whole genome shotgun (WGS) entry which is preliminary data.</text>
</comment>
<name>A0A166Z6C5_9PEZI</name>
<feature type="domain" description="Ketosynthase family 3 (KS3)" evidence="8">
    <location>
        <begin position="1"/>
        <end position="428"/>
    </location>
</feature>
<dbReference type="InterPro" id="IPR036291">
    <property type="entry name" value="NAD(P)-bd_dom_sf"/>
</dbReference>
<dbReference type="CDD" id="cd05195">
    <property type="entry name" value="enoyl_red"/>
    <property type="match status" value="1"/>
</dbReference>
<feature type="active site" description="Proton donor; for dehydratase activity" evidence="6">
    <location>
        <position position="1153"/>
    </location>
</feature>
<keyword evidence="1" id="KW-0596">Phosphopantetheine</keyword>
<dbReference type="Pfam" id="PF00698">
    <property type="entry name" value="Acyl_transf_1"/>
    <property type="match status" value="1"/>
</dbReference>
<dbReference type="Gene3D" id="3.40.50.720">
    <property type="entry name" value="NAD(P)-binding Rossmann-like Domain"/>
    <property type="match status" value="1"/>
</dbReference>
<keyword evidence="4" id="KW-0560">Oxidoreductase</keyword>
<dbReference type="InterPro" id="IPR042104">
    <property type="entry name" value="PKS_dehydratase_sf"/>
</dbReference>
<dbReference type="InterPro" id="IPR020806">
    <property type="entry name" value="PKS_PP-bd"/>
</dbReference>
<dbReference type="Pfam" id="PF23297">
    <property type="entry name" value="ACP_SdgA_C"/>
    <property type="match status" value="1"/>
</dbReference>
<evidence type="ECO:0000256" key="3">
    <source>
        <dbReference type="ARBA" id="ARBA00022679"/>
    </source>
</evidence>
<dbReference type="InterPro" id="IPR036736">
    <property type="entry name" value="ACP-like_sf"/>
</dbReference>
<dbReference type="SMART" id="SM00826">
    <property type="entry name" value="PKS_DH"/>
    <property type="match status" value="1"/>
</dbReference>
<dbReference type="Gene3D" id="3.10.129.110">
    <property type="entry name" value="Polyketide synthase dehydratase"/>
    <property type="match status" value="1"/>
</dbReference>
<dbReference type="SMART" id="SM00827">
    <property type="entry name" value="PKS_AT"/>
    <property type="match status" value="1"/>
</dbReference>
<dbReference type="Gene3D" id="3.40.47.10">
    <property type="match status" value="1"/>
</dbReference>
<evidence type="ECO:0000313" key="11">
    <source>
        <dbReference type="Proteomes" id="UP000076552"/>
    </source>
</evidence>
<dbReference type="Pfam" id="PF16197">
    <property type="entry name" value="KAsynt_C_assoc"/>
    <property type="match status" value="1"/>
</dbReference>
<dbReference type="InterPro" id="IPR057326">
    <property type="entry name" value="KR_dom"/>
</dbReference>
<evidence type="ECO:0000256" key="6">
    <source>
        <dbReference type="PROSITE-ProRule" id="PRU01363"/>
    </source>
</evidence>
<dbReference type="PROSITE" id="PS00606">
    <property type="entry name" value="KS3_1"/>
    <property type="match status" value="1"/>
</dbReference>
<sequence>MEPLAIIGMACRFPGEASTVERFWEMLTKGQTGHSNVPKDRYDAEAWYHPNHERRGAIQPRSGFFLQESAAAFDAPFFSITAKEAAGMDPMQRKLLEVAYEAFENAGMPMECVAGSQTGVYAGSMTDDYAHISAGDEFDMAQNSASGISRAMLANRVSWFFDLRGPSMALDTACSSSLYALHLACQSLRLGETKQALVCGANLVLSPNYVTQLSAMHMVGPDGVSHSFDARANGYARGEAVGAVVIKTLRQAMADGDTVRAVVRGTGANQDGRTAGITVPSGRAQEALIRNTYDLANLPLSDTGYFEAHGTGTRAGDPVELGALHATFGAAQGRSAPLLVGSVKTNIGHTEGAAGIAGIIKAVLALERALIPPLAGFDNLNPSLQHLVEDGAIVLPRDTQPWPEPAARRASVNSFGFGGANAHAILDDASHFLAAHGLPPFHATVGDKSTVAGSGMHPTDDHKLFVFSTHDSSGIPRLATAYAEFLRQDPSVNVEDLAYTLGSRRSRFNFRSYVVAPSLADLAASLEDPLPSAVRASRHDNVIFIFTGQGAQWPAMGRELLRHNVFFASIARSQTILTELGADWRVVDFLDDPANTKINEPRFCQPVCSILQLALVDLLRHWGINPKATVGHSSGELASAYAAKLVRFDDAVRIAYFRGVYCEEARHRLGSRRGTMLAAALSEAEALDYLKLVPMNSAWIGCINSPSSVTLSGDVESIDHLDTMLKDRGKFARKLRVQLAYHSPHMQSVAEDFLKAIGNIKPCPPSDVLMFSSVTGELVEHPASVDAIFWTTNMLASVKFNAAVGKLLRHQIDGHRKELIHWSAAVEVGPHEALKGPFKQIATAWSEKASKDITYTNVLSRGEHCVRTAKAAAGILWSLGHPVNLATVNDEDQKVNLKVVTTLPPYTWNHDKDFWHEPTASRSARLRTQFRNDLLGVPIPNQNPMEPMWRNFLCGAESPWQNEHVITGTTLYPAAGMLTMAIEAAFQMASTERRLSGIRFHDVYLDKGLVIPAGDQAVEVFLSVKPHETLDNWYHFTVFSLRADGSWVKHSWGKFDIIYENVESYAAPSTEWAMHQEIFHDTMAHATKIDTTAFYDQLQSIGIQYGPSFRNVVSAGCLPGKHQGVAAITVPDTRSTMPYGHEYPHLIHPATLDAIFHLVYVAMGGGEPIREAAIPQNIAELFISADLSRGPNGRFTGYSQVATTGARGVVGSIFVSDENWQEPKIIVRDMVMTKVSSSAPGDAQPSTFQKRVAQLLWKEDVDNLIGGSAANLMAARAQEYQTPKLSRAAAELSVWLDLLCHKHADLRVLILQGSTVCQDFIGLLTRFAPKSSRGGRFRFCSVISASEESICQLENELVGLQVDVGCQVVDKATSPFVGQFHDEVPYDLILTPADITLGLDSPDLGEDLLYPLKQLLAPGGHLAIINYYHHSSDNADWRDLVTTAGCDCLVAAIDHADASLIISSVPSEPDPEKQVSDIVLLERSSPSEPVKLLANQISKQFAALGIRVSFASILEIGNLHGKAVVSLLEVDEPFVISWNAQEFQLFQKLVGSARYLLWITRGGLLTADERSLKFSPTTGLLRTVRVEKPQISLPHVDLSPDIAPDSGEAASLVMAVFKSSIQKRVNGRANEMEYAALSDLLFIPRVKPEESLDRELELYSPNVGSVAGLLHDGSHRKLTASRPDDIDSLRWVQDEQAIQALKDGEVELRISHVLLDSFNIQNSLRDGETATFGREAVGFITRLNCENQSLEIGQRVFTIVPNAFKTHIRQRDSLVRPIPAVLPSDSAVSIASTFATAWHALHNAGQFVKGDYVLVDAAAQNFGQAVIQLVHMFEGRLLVSVSSEGEEKMLMDKYNIPEGGILGIPGSFTARDLAAQTNGRGVDIIIGSSSGVALRHLSTCLAEGGRFVDICRHAMATDLDPTFFKKNASFSSVNLDTLAQSKVLSLVDTVFQLTQLSGVAEHHTTKTYSVADIGKALSAAQSDETNCSIVVSFDEGAIVPLTPALPPKLMLSSDSSYILSGGLGALGLSIADSLITHGARHIVFLSRSGASSLRQKAALKDFNERGCSIETIQCDVTDAVQVELAAQSCKMSGWKVKGIIQCAMVLQDSIFENMTYERWCATVNPKVKGTWNLHSQFPLDLDFFIVLSSMSGVIGNAGQANYCAGNTYEDSLAHYRRNIGLAGTSLDVGLVTDASHFDKGSTFNSTSEEYLKKYKHWNSAQVTNGELQIVLAAVMRGTSYPNAKPFAPQLLVGITDDIQRGDEPGWSQDRKFDHRVSQIVVNAHPITDEVSTGQKMRSARTANEAALAVEEALKTNIAVAITAQPNDIDVGKPLFTFGIDSLKAIEVRNWIFAELQADISVFDVLSQTPISDLAFIIVERSFLVSDEVKRAVDSAVVSDGWA</sequence>
<dbReference type="Pfam" id="PF23114">
    <property type="entry name" value="NAD-bd_HRPKS_sdrA"/>
    <property type="match status" value="1"/>
</dbReference>
<evidence type="ECO:0000259" key="8">
    <source>
        <dbReference type="PROSITE" id="PS52004"/>
    </source>
</evidence>
<dbReference type="SMART" id="SM00829">
    <property type="entry name" value="PKS_ER"/>
    <property type="match status" value="1"/>
</dbReference>
<evidence type="ECO:0000256" key="4">
    <source>
        <dbReference type="ARBA" id="ARBA00023002"/>
    </source>
</evidence>
<feature type="domain" description="PKS/mFAS DH" evidence="9">
    <location>
        <begin position="932"/>
        <end position="1241"/>
    </location>
</feature>
<dbReference type="PROSITE" id="PS00012">
    <property type="entry name" value="PHOSPHOPANTETHEINE"/>
    <property type="match status" value="1"/>
</dbReference>
<dbReference type="InterPro" id="IPR006162">
    <property type="entry name" value="Ppantetheine_attach_site"/>
</dbReference>
<feature type="region of interest" description="N-terminal hotdog fold" evidence="6">
    <location>
        <begin position="932"/>
        <end position="1062"/>
    </location>
</feature>
<dbReference type="SMART" id="SM00822">
    <property type="entry name" value="PKS_KR"/>
    <property type="match status" value="1"/>
</dbReference>
<dbReference type="EMBL" id="LFIV01000002">
    <property type="protein sequence ID" value="KZL78496.1"/>
    <property type="molecule type" value="Genomic_DNA"/>
</dbReference>
<keyword evidence="3" id="KW-0808">Transferase</keyword>
<keyword evidence="11" id="KW-1185">Reference proteome</keyword>
<dbReference type="SUPFAM" id="SSF52151">
    <property type="entry name" value="FabD/lysophospholipase-like"/>
    <property type="match status" value="1"/>
</dbReference>
<dbReference type="Gene3D" id="3.90.180.10">
    <property type="entry name" value="Medium-chain alcohol dehydrogenases, catalytic domain"/>
    <property type="match status" value="1"/>
</dbReference>
<dbReference type="Gene3D" id="3.40.366.10">
    <property type="entry name" value="Malonyl-Coenzyme A Acyl Carrier Protein, domain 2"/>
    <property type="match status" value="1"/>
</dbReference>
<dbReference type="GO" id="GO:0004315">
    <property type="term" value="F:3-oxoacyl-[acyl-carrier-protein] synthase activity"/>
    <property type="evidence" value="ECO:0007669"/>
    <property type="project" value="InterPro"/>
</dbReference>
<organism evidence="10 11">
    <name type="scientific">Colletotrichum tofieldiae</name>
    <dbReference type="NCBI Taxonomy" id="708197"/>
    <lineage>
        <taxon>Eukaryota</taxon>
        <taxon>Fungi</taxon>
        <taxon>Dikarya</taxon>
        <taxon>Ascomycota</taxon>
        <taxon>Pezizomycotina</taxon>
        <taxon>Sordariomycetes</taxon>
        <taxon>Hypocreomycetidae</taxon>
        <taxon>Glomerellales</taxon>
        <taxon>Glomerellaceae</taxon>
        <taxon>Colletotrichum</taxon>
        <taxon>Colletotrichum spaethianum species complex</taxon>
    </lineage>
</organism>
<dbReference type="SUPFAM" id="SSF53901">
    <property type="entry name" value="Thiolase-like"/>
    <property type="match status" value="1"/>
</dbReference>
<dbReference type="InterPro" id="IPR011032">
    <property type="entry name" value="GroES-like_sf"/>
</dbReference>
<dbReference type="STRING" id="708197.A0A166Z6C5"/>
<dbReference type="Pfam" id="PF14765">
    <property type="entry name" value="PS-DH"/>
    <property type="match status" value="1"/>
</dbReference>
<dbReference type="SMART" id="SM00825">
    <property type="entry name" value="PKS_KS"/>
    <property type="match status" value="1"/>
</dbReference>
<dbReference type="InterPro" id="IPR016035">
    <property type="entry name" value="Acyl_Trfase/lysoPLipase"/>
</dbReference>
<feature type="active site" description="Proton acceptor; for dehydratase activity" evidence="6">
    <location>
        <position position="964"/>
    </location>
</feature>
<dbReference type="InterPro" id="IPR009081">
    <property type="entry name" value="PP-bd_ACP"/>
</dbReference>
<dbReference type="PROSITE" id="PS52004">
    <property type="entry name" value="KS3_2"/>
    <property type="match status" value="1"/>
</dbReference>